<feature type="domain" description="DNA-binding transcriptional repressor CapW winged helix-turn-helix" evidence="3">
    <location>
        <begin position="11"/>
        <end position="80"/>
    </location>
</feature>
<dbReference type="InterPro" id="IPR059020">
    <property type="entry name" value="CapW_CTD"/>
</dbReference>
<accession>A0AAE6SMS0</accession>
<dbReference type="EMBL" id="CP047963">
    <property type="protein sequence ID" value="QHQ53609.1"/>
    <property type="molecule type" value="Genomic_DNA"/>
</dbReference>
<keyword evidence="4" id="KW-0614">Plasmid</keyword>
<gene>
    <name evidence="4" type="ORF">GWI30_22440</name>
</gene>
<evidence type="ECO:0000259" key="1">
    <source>
        <dbReference type="Pfam" id="PF13280"/>
    </source>
</evidence>
<evidence type="ECO:0000259" key="2">
    <source>
        <dbReference type="Pfam" id="PF26107"/>
    </source>
</evidence>
<geneLocation type="plasmid" evidence="5">
    <name>pmc64a</name>
</geneLocation>
<dbReference type="RefSeq" id="WP_161507939.1">
    <property type="nucleotide sequence ID" value="NZ_CAWPID010000002.1"/>
</dbReference>
<dbReference type="AlphaFoldDB" id="A0AAE6SMS0"/>
<dbReference type="Proteomes" id="UP000463871">
    <property type="component" value="Plasmid pMC64A"/>
</dbReference>
<dbReference type="Pfam" id="PF26107">
    <property type="entry name" value="BrxR_CTD"/>
    <property type="match status" value="1"/>
</dbReference>
<sequence length="303" mass="33846">MQVLDELPYAQRERLAYIDFCLNYFGSITRAALIERFGIGPAAATRDFGAYKEFCAGNLVLRPQNKVYERTPAFKPLFDHEPTAALSCLAFGFGNGITQPQLPNARCLAPQQLIQPKTEILSALMRAIHLQKAISCSYVSLSSGRTQRELVPHSLANDGHRWHVRAFDRLRQAFRDFSCSRFETVSLLNDVPPEKETREFDHQWNRIVDLELIPHPAIAYPEAIAMDYGMVDGQRCVQIRAALAGYLLNYWNVDCSPEHSLPAERHPLALNNQATLYGVENLVLAPGYGANSVQPASATGDKA</sequence>
<name>A0AAE6SMS0_AERME</name>
<feature type="domain" description="DNA-binding transcriptional repressor CapW C-terminal dimerisation" evidence="2">
    <location>
        <begin position="207"/>
        <end position="275"/>
    </location>
</feature>
<dbReference type="InterPro" id="IPR016634">
    <property type="entry name" value="CapW-like"/>
</dbReference>
<dbReference type="InterPro" id="IPR059019">
    <property type="entry name" value="WHD_CapW"/>
</dbReference>
<evidence type="ECO:0000313" key="5">
    <source>
        <dbReference type="Proteomes" id="UP000463871"/>
    </source>
</evidence>
<dbReference type="PIRSF" id="PIRSF015558">
    <property type="entry name" value="Txn_reg_DeoR_prd"/>
    <property type="match status" value="1"/>
</dbReference>
<feature type="domain" description="WYL" evidence="1">
    <location>
        <begin position="119"/>
        <end position="185"/>
    </location>
</feature>
<dbReference type="PROSITE" id="PS52050">
    <property type="entry name" value="WYL"/>
    <property type="match status" value="1"/>
</dbReference>
<evidence type="ECO:0000313" key="4">
    <source>
        <dbReference type="EMBL" id="QHQ53609.1"/>
    </source>
</evidence>
<protein>
    <submittedName>
        <fullName evidence="4">WYL domain-containing protein</fullName>
    </submittedName>
</protein>
<dbReference type="InterPro" id="IPR051534">
    <property type="entry name" value="CBASS_pafABC_assoc_protein"/>
</dbReference>
<dbReference type="InterPro" id="IPR026881">
    <property type="entry name" value="WYL_dom"/>
</dbReference>
<evidence type="ECO:0000259" key="3">
    <source>
        <dbReference type="Pfam" id="PF26109"/>
    </source>
</evidence>
<dbReference type="Pfam" id="PF13280">
    <property type="entry name" value="WYL"/>
    <property type="match status" value="1"/>
</dbReference>
<dbReference type="PANTHER" id="PTHR34580:SF3">
    <property type="entry name" value="PROTEIN PAFB"/>
    <property type="match status" value="1"/>
</dbReference>
<proteinExistence type="predicted"/>
<reference evidence="4 5" key="1">
    <citation type="submission" date="2020-01" db="EMBL/GenBank/DDBJ databases">
        <title>Complete genome of Aeromonas media MC64.</title>
        <authorList>
            <person name="Cao G."/>
            <person name="Fu J."/>
            <person name="Zhong C."/>
        </authorList>
    </citation>
    <scope>NUCLEOTIDE SEQUENCE [LARGE SCALE GENOMIC DNA]</scope>
    <source>
        <strain evidence="4 5">MC64</strain>
        <plasmid evidence="5">pmc64a</plasmid>
    </source>
</reference>
<dbReference type="PANTHER" id="PTHR34580">
    <property type="match status" value="1"/>
</dbReference>
<dbReference type="Pfam" id="PF26109">
    <property type="entry name" value="WHD_BrxR"/>
    <property type="match status" value="1"/>
</dbReference>
<organism evidence="4 5">
    <name type="scientific">Aeromonas media</name>
    <dbReference type="NCBI Taxonomy" id="651"/>
    <lineage>
        <taxon>Bacteria</taxon>
        <taxon>Pseudomonadati</taxon>
        <taxon>Pseudomonadota</taxon>
        <taxon>Gammaproteobacteria</taxon>
        <taxon>Aeromonadales</taxon>
        <taxon>Aeromonadaceae</taxon>
        <taxon>Aeromonas</taxon>
    </lineage>
</organism>